<sequence>MAMVFGQTYYPATTMTEFKGGAGAATGEDSDDEEYVYVSRLAEQIAAHAMLDEEDDLPLTSRPQHPIKHYSPDIAFSSYVQGMKSQEKARHMQEVDHPVSRFAAVWRDHGPSEWDCFYTPSLQVEVSRQASFLNSQLHQIHKLQGWTSLCYENAKQAGSQVREMWDLPSHRKVQPFIHESPVLKRKESVGTGVFLPKVVSPGSHYRRKAGLSKSAYTPRGKLL</sequence>
<evidence type="ECO:0000313" key="1">
    <source>
        <dbReference type="EMBL" id="KAI5081719.1"/>
    </source>
</evidence>
<organism evidence="1 2">
    <name type="scientific">Adiantum capillus-veneris</name>
    <name type="common">Maidenhair fern</name>
    <dbReference type="NCBI Taxonomy" id="13818"/>
    <lineage>
        <taxon>Eukaryota</taxon>
        <taxon>Viridiplantae</taxon>
        <taxon>Streptophyta</taxon>
        <taxon>Embryophyta</taxon>
        <taxon>Tracheophyta</taxon>
        <taxon>Polypodiopsida</taxon>
        <taxon>Polypodiidae</taxon>
        <taxon>Polypodiales</taxon>
        <taxon>Pteridineae</taxon>
        <taxon>Pteridaceae</taxon>
        <taxon>Vittarioideae</taxon>
        <taxon>Adiantum</taxon>
    </lineage>
</organism>
<reference evidence="1" key="1">
    <citation type="submission" date="2021-01" db="EMBL/GenBank/DDBJ databases">
        <title>Adiantum capillus-veneris genome.</title>
        <authorList>
            <person name="Fang Y."/>
            <person name="Liao Q."/>
        </authorList>
    </citation>
    <scope>NUCLEOTIDE SEQUENCE</scope>
    <source>
        <strain evidence="1">H3</strain>
        <tissue evidence="1">Leaf</tissue>
    </source>
</reference>
<dbReference type="OrthoDB" id="1923880at2759"/>
<accession>A0A9D4V8E4</accession>
<name>A0A9D4V8E4_ADICA</name>
<gene>
    <name evidence="1" type="ORF">GOP47_0001462</name>
</gene>
<comment type="caution">
    <text evidence="1">The sequence shown here is derived from an EMBL/GenBank/DDBJ whole genome shotgun (WGS) entry which is preliminary data.</text>
</comment>
<dbReference type="EMBL" id="JABFUD020000003">
    <property type="protein sequence ID" value="KAI5081719.1"/>
    <property type="molecule type" value="Genomic_DNA"/>
</dbReference>
<proteinExistence type="predicted"/>
<dbReference type="AlphaFoldDB" id="A0A9D4V8E4"/>
<dbReference type="PANTHER" id="PTHR33356:SF5">
    <property type="entry name" value="TIP41-LIKE PROTEIN"/>
    <property type="match status" value="1"/>
</dbReference>
<dbReference type="PANTHER" id="PTHR33356">
    <property type="entry name" value="TIP41-LIKE PROTEIN"/>
    <property type="match status" value="1"/>
</dbReference>
<dbReference type="Proteomes" id="UP000886520">
    <property type="component" value="Chromosome 2"/>
</dbReference>
<evidence type="ECO:0000313" key="2">
    <source>
        <dbReference type="Proteomes" id="UP000886520"/>
    </source>
</evidence>
<protein>
    <submittedName>
        <fullName evidence="1">Uncharacterized protein</fullName>
    </submittedName>
</protein>
<keyword evidence="2" id="KW-1185">Reference proteome</keyword>